<evidence type="ECO:0000313" key="1">
    <source>
        <dbReference type="EMBL" id="TVO54358.1"/>
    </source>
</evidence>
<sequence length="311" mass="35317">MQSVRSNVNNLEVTMSIQYEKLQTPEGYVTTTPQPTPEQLSRFYAETYYQAPQSSTYQVSYDELELNYKKMKCDATMQALSGYCPEEGSSFLDIGAGEGFLLNAAHQRGFDVTGLDFSAYGVAKFFPELSSRHVAGDVFASLREFVAQGRKYDVCTSTNVLEHVIDPDMFLGLVKKVMGPNAVFALTVPNDFSDIQRLAVEEGMIDREFWFVPPHHLQYFNTDNLVPYLVKNGFEVVDAFSDFPVDLYLLHSESNYIMKPASGRDANRARMHHDLMIVRKYGLDRYLDYYRAMFKVGIGRDINVIVRLAGD</sequence>
<comment type="caution">
    <text evidence="1">The sequence shown here is derived from an EMBL/GenBank/DDBJ whole genome shotgun (WGS) entry which is preliminary data.</text>
</comment>
<dbReference type="Proteomes" id="UP000319502">
    <property type="component" value="Unassembled WGS sequence"/>
</dbReference>
<dbReference type="PANTHER" id="PTHR43861:SF6">
    <property type="entry name" value="METHYLTRANSFERASE TYPE 11"/>
    <property type="match status" value="1"/>
</dbReference>
<accession>A0A557QN62</accession>
<dbReference type="OrthoDB" id="6824364at2"/>
<gene>
    <name evidence="1" type="ORF">FHP91_13375</name>
</gene>
<dbReference type="CDD" id="cd02440">
    <property type="entry name" value="AdoMet_MTases"/>
    <property type="match status" value="1"/>
</dbReference>
<keyword evidence="1" id="KW-0808">Transferase</keyword>
<name>A0A557QN62_9RHOO</name>
<protein>
    <submittedName>
        <fullName evidence="1">Class I SAM-dependent methyltransferase</fullName>
    </submittedName>
</protein>
<dbReference type="AlphaFoldDB" id="A0A557QN62"/>
<dbReference type="InterPro" id="IPR029063">
    <property type="entry name" value="SAM-dependent_MTases_sf"/>
</dbReference>
<dbReference type="SUPFAM" id="SSF53335">
    <property type="entry name" value="S-adenosyl-L-methionine-dependent methyltransferases"/>
    <property type="match status" value="1"/>
</dbReference>
<dbReference type="EMBL" id="VMNK01000013">
    <property type="protein sequence ID" value="TVO54358.1"/>
    <property type="molecule type" value="Genomic_DNA"/>
</dbReference>
<reference evidence="1 2" key="1">
    <citation type="submission" date="2019-07" db="EMBL/GenBank/DDBJ databases">
        <title>The pathways for chlorine oxyanion respiration interact through the shared metabolite chlorate.</title>
        <authorList>
            <person name="Barnum T.P."/>
            <person name="Cheng Y."/>
            <person name="Hill K.A."/>
            <person name="Lucas L.N."/>
            <person name="Carlson H.K."/>
            <person name="Coates J.D."/>
        </authorList>
    </citation>
    <scope>NUCLEOTIDE SEQUENCE [LARGE SCALE GENOMIC DNA]</scope>
    <source>
        <strain evidence="1 2">SFB-3</strain>
    </source>
</reference>
<dbReference type="Gene3D" id="3.40.50.150">
    <property type="entry name" value="Vaccinia Virus protein VP39"/>
    <property type="match status" value="1"/>
</dbReference>
<keyword evidence="1" id="KW-0489">Methyltransferase</keyword>
<evidence type="ECO:0000313" key="2">
    <source>
        <dbReference type="Proteomes" id="UP000319502"/>
    </source>
</evidence>
<proteinExistence type="predicted"/>
<organism evidence="1 2">
    <name type="scientific">Denitromonas halophila</name>
    <dbReference type="NCBI Taxonomy" id="1629404"/>
    <lineage>
        <taxon>Bacteria</taxon>
        <taxon>Pseudomonadati</taxon>
        <taxon>Pseudomonadota</taxon>
        <taxon>Betaproteobacteria</taxon>
        <taxon>Rhodocyclales</taxon>
        <taxon>Zoogloeaceae</taxon>
        <taxon>Denitromonas</taxon>
    </lineage>
</organism>
<dbReference type="GO" id="GO:0032259">
    <property type="term" value="P:methylation"/>
    <property type="evidence" value="ECO:0007669"/>
    <property type="project" value="UniProtKB-KW"/>
</dbReference>
<dbReference type="GO" id="GO:0008168">
    <property type="term" value="F:methyltransferase activity"/>
    <property type="evidence" value="ECO:0007669"/>
    <property type="project" value="UniProtKB-KW"/>
</dbReference>
<keyword evidence="2" id="KW-1185">Reference proteome</keyword>
<dbReference type="Pfam" id="PF13489">
    <property type="entry name" value="Methyltransf_23"/>
    <property type="match status" value="1"/>
</dbReference>
<dbReference type="PANTHER" id="PTHR43861">
    <property type="entry name" value="TRANS-ACONITATE 2-METHYLTRANSFERASE-RELATED"/>
    <property type="match status" value="1"/>
</dbReference>